<dbReference type="InterPro" id="IPR052795">
    <property type="entry name" value="RREB1"/>
</dbReference>
<evidence type="ECO:0000256" key="4">
    <source>
        <dbReference type="ARBA" id="ARBA00022771"/>
    </source>
</evidence>
<keyword evidence="5" id="KW-0862">Zinc</keyword>
<dbReference type="eggNOG" id="KOG1721">
    <property type="taxonomic scope" value="Eukaryota"/>
</dbReference>
<feature type="compositionally biased region" description="Polar residues" evidence="8">
    <location>
        <begin position="182"/>
        <end position="195"/>
    </location>
</feature>
<dbReference type="VEuPathDB" id="FungiDB:MELLADRAFT_105224"/>
<dbReference type="PANTHER" id="PTHR46451">
    <property type="entry name" value="RAS-RESPONSIVE ELEMENT-BINDING PROTEIN 1"/>
    <property type="match status" value="1"/>
</dbReference>
<dbReference type="GO" id="GO:0001228">
    <property type="term" value="F:DNA-binding transcription activator activity, RNA polymerase II-specific"/>
    <property type="evidence" value="ECO:0007669"/>
    <property type="project" value="TreeGrafter"/>
</dbReference>
<feature type="region of interest" description="Disordered" evidence="8">
    <location>
        <begin position="1"/>
        <end position="39"/>
    </location>
</feature>
<evidence type="ECO:0000313" key="10">
    <source>
        <dbReference type="EMBL" id="EGG08296.1"/>
    </source>
</evidence>
<evidence type="ECO:0000256" key="3">
    <source>
        <dbReference type="ARBA" id="ARBA00022737"/>
    </source>
</evidence>
<dbReference type="InParanoid" id="F4RH40"/>
<evidence type="ECO:0000256" key="7">
    <source>
        <dbReference type="PROSITE-ProRule" id="PRU00042"/>
    </source>
</evidence>
<keyword evidence="3" id="KW-0677">Repeat</keyword>
<reference evidence="11" key="1">
    <citation type="journal article" date="2011" name="Proc. Natl. Acad. Sci. U.S.A.">
        <title>Obligate biotrophy features unraveled by the genomic analysis of rust fungi.</title>
        <authorList>
            <person name="Duplessis S."/>
            <person name="Cuomo C.A."/>
            <person name="Lin Y.-C."/>
            <person name="Aerts A."/>
            <person name="Tisserant E."/>
            <person name="Veneault-Fourrey C."/>
            <person name="Joly D.L."/>
            <person name="Hacquard S."/>
            <person name="Amselem J."/>
            <person name="Cantarel B.L."/>
            <person name="Chiu R."/>
            <person name="Coutinho P.M."/>
            <person name="Feau N."/>
            <person name="Field M."/>
            <person name="Frey P."/>
            <person name="Gelhaye E."/>
            <person name="Goldberg J."/>
            <person name="Grabherr M.G."/>
            <person name="Kodira C.D."/>
            <person name="Kohler A."/>
            <person name="Kuees U."/>
            <person name="Lindquist E.A."/>
            <person name="Lucas S.M."/>
            <person name="Mago R."/>
            <person name="Mauceli E."/>
            <person name="Morin E."/>
            <person name="Murat C."/>
            <person name="Pangilinan J.L."/>
            <person name="Park R."/>
            <person name="Pearson M."/>
            <person name="Quesneville H."/>
            <person name="Rouhier N."/>
            <person name="Sakthikumar S."/>
            <person name="Salamov A.A."/>
            <person name="Schmutz J."/>
            <person name="Selles B."/>
            <person name="Shapiro H."/>
            <person name="Tanguay P."/>
            <person name="Tuskan G.A."/>
            <person name="Henrissat B."/>
            <person name="Van de Peer Y."/>
            <person name="Rouze P."/>
            <person name="Ellis J.G."/>
            <person name="Dodds P.N."/>
            <person name="Schein J.E."/>
            <person name="Zhong S."/>
            <person name="Hamelin R.C."/>
            <person name="Grigoriev I.V."/>
            <person name="Szabo L.J."/>
            <person name="Martin F."/>
        </authorList>
    </citation>
    <scope>NUCLEOTIDE SEQUENCE [LARGE SCALE GENOMIC DNA]</scope>
    <source>
        <strain evidence="11">98AG31 / pathotype 3-4-7</strain>
    </source>
</reference>
<comment type="subcellular location">
    <subcellularLocation>
        <location evidence="1">Nucleus</location>
    </subcellularLocation>
</comment>
<dbReference type="SMART" id="SM00355">
    <property type="entry name" value="ZnF_C2H2"/>
    <property type="match status" value="2"/>
</dbReference>
<dbReference type="RefSeq" id="XP_007408494.1">
    <property type="nucleotide sequence ID" value="XM_007408432.1"/>
</dbReference>
<dbReference type="KEGG" id="mlr:MELLADRAFT_105224"/>
<dbReference type="Proteomes" id="UP000001072">
    <property type="component" value="Unassembled WGS sequence"/>
</dbReference>
<gene>
    <name evidence="10" type="ORF">MELLADRAFT_105224</name>
</gene>
<keyword evidence="2" id="KW-0479">Metal-binding</keyword>
<feature type="domain" description="C2H2-type" evidence="9">
    <location>
        <begin position="270"/>
        <end position="297"/>
    </location>
</feature>
<evidence type="ECO:0000259" key="9">
    <source>
        <dbReference type="PROSITE" id="PS50157"/>
    </source>
</evidence>
<feature type="domain" description="C2H2-type" evidence="9">
    <location>
        <begin position="298"/>
        <end position="327"/>
    </location>
</feature>
<evidence type="ECO:0000256" key="8">
    <source>
        <dbReference type="SAM" id="MobiDB-lite"/>
    </source>
</evidence>
<dbReference type="OrthoDB" id="2496314at2759"/>
<dbReference type="GeneID" id="18922534"/>
<keyword evidence="4 7" id="KW-0863">Zinc-finger</keyword>
<dbReference type="InterPro" id="IPR036236">
    <property type="entry name" value="Znf_C2H2_sf"/>
</dbReference>
<feature type="compositionally biased region" description="Polar residues" evidence="8">
    <location>
        <begin position="1"/>
        <end position="12"/>
    </location>
</feature>
<evidence type="ECO:0000256" key="1">
    <source>
        <dbReference type="ARBA" id="ARBA00004123"/>
    </source>
</evidence>
<sequence>MSPTSSSLNNTSHHLDDYYHPNHHSSLNQNHHHHHNPSQSCFLGLHLNHSLSESNATLTTELLSFNPSYNYANAVSPLSDVSHHNSLHARLPITTNSLSDSSHSVASLSPLSSHFSSDQGTRFSSQSPPMPQTHFQLSYQSSTPVAINHEQKQNSVLQLDPNWNRIHPTNYKSTRHQHNHSEQTSVQPSKPSYSDESLKSLTLIDQHKTQEDQRKQWSKHQNHEKLVLVEEDIHSITNQTQITNNLVYARDHAEIIGHSRTVCGRKYREYPCQFCNKLFARPSTLLQHNRVHTGERPYKCEVENCKQTFNILSNARRHTKRHLSSIESCGSFDQE</sequence>
<name>F4RH40_MELLP</name>
<evidence type="ECO:0000256" key="5">
    <source>
        <dbReference type="ARBA" id="ARBA00022833"/>
    </source>
</evidence>
<feature type="compositionally biased region" description="Polar residues" evidence="8">
    <location>
        <begin position="118"/>
        <end position="140"/>
    </location>
</feature>
<dbReference type="InterPro" id="IPR013087">
    <property type="entry name" value="Znf_C2H2_type"/>
</dbReference>
<keyword evidence="11" id="KW-1185">Reference proteome</keyword>
<dbReference type="PANTHER" id="PTHR46451:SF1">
    <property type="entry name" value="RAS-RESPONSIVE ELEMENT-BINDING PROTEIN 1"/>
    <property type="match status" value="1"/>
</dbReference>
<organism evidence="11">
    <name type="scientific">Melampsora larici-populina (strain 98AG31 / pathotype 3-4-7)</name>
    <name type="common">Poplar leaf rust fungus</name>
    <dbReference type="NCBI Taxonomy" id="747676"/>
    <lineage>
        <taxon>Eukaryota</taxon>
        <taxon>Fungi</taxon>
        <taxon>Dikarya</taxon>
        <taxon>Basidiomycota</taxon>
        <taxon>Pucciniomycotina</taxon>
        <taxon>Pucciniomycetes</taxon>
        <taxon>Pucciniales</taxon>
        <taxon>Melampsoraceae</taxon>
        <taxon>Melampsora</taxon>
    </lineage>
</organism>
<dbReference type="AlphaFoldDB" id="F4RH40"/>
<feature type="region of interest" description="Disordered" evidence="8">
    <location>
        <begin position="155"/>
        <end position="197"/>
    </location>
</feature>
<evidence type="ECO:0000313" key="11">
    <source>
        <dbReference type="Proteomes" id="UP000001072"/>
    </source>
</evidence>
<protein>
    <recommendedName>
        <fullName evidence="9">C2H2-type domain-containing protein</fullName>
    </recommendedName>
</protein>
<evidence type="ECO:0000256" key="6">
    <source>
        <dbReference type="ARBA" id="ARBA00023242"/>
    </source>
</evidence>
<proteinExistence type="predicted"/>
<dbReference type="GO" id="GO:0008270">
    <property type="term" value="F:zinc ion binding"/>
    <property type="evidence" value="ECO:0007669"/>
    <property type="project" value="UniProtKB-KW"/>
</dbReference>
<dbReference type="GO" id="GO:0005634">
    <property type="term" value="C:nucleus"/>
    <property type="evidence" value="ECO:0007669"/>
    <property type="project" value="UniProtKB-SubCell"/>
</dbReference>
<dbReference type="PROSITE" id="PS50157">
    <property type="entry name" value="ZINC_FINGER_C2H2_2"/>
    <property type="match status" value="2"/>
</dbReference>
<accession>F4RH40</accession>
<dbReference type="PROSITE" id="PS00028">
    <property type="entry name" value="ZINC_FINGER_C2H2_1"/>
    <property type="match status" value="2"/>
</dbReference>
<feature type="region of interest" description="Disordered" evidence="8">
    <location>
        <begin position="98"/>
        <end position="140"/>
    </location>
</feature>
<dbReference type="HOGENOM" id="CLU_829185_0_0_1"/>
<dbReference type="GO" id="GO:0000978">
    <property type="term" value="F:RNA polymerase II cis-regulatory region sequence-specific DNA binding"/>
    <property type="evidence" value="ECO:0007669"/>
    <property type="project" value="TreeGrafter"/>
</dbReference>
<keyword evidence="6" id="KW-0539">Nucleus</keyword>
<dbReference type="EMBL" id="GL883101">
    <property type="protein sequence ID" value="EGG08296.1"/>
    <property type="molecule type" value="Genomic_DNA"/>
</dbReference>
<feature type="compositionally biased region" description="Low complexity" evidence="8">
    <location>
        <begin position="98"/>
        <end position="117"/>
    </location>
</feature>
<dbReference type="SUPFAM" id="SSF57667">
    <property type="entry name" value="beta-beta-alpha zinc fingers"/>
    <property type="match status" value="1"/>
</dbReference>
<dbReference type="Gene3D" id="3.30.160.60">
    <property type="entry name" value="Classic Zinc Finger"/>
    <property type="match status" value="2"/>
</dbReference>
<evidence type="ECO:0000256" key="2">
    <source>
        <dbReference type="ARBA" id="ARBA00022723"/>
    </source>
</evidence>
<dbReference type="FunFam" id="3.30.160.60:FF:000744">
    <property type="entry name" value="zinc finger E-box-binding homeobox 1"/>
    <property type="match status" value="1"/>
</dbReference>